<evidence type="ECO:0000313" key="10">
    <source>
        <dbReference type="Proteomes" id="UP000813824"/>
    </source>
</evidence>
<dbReference type="PANTHER" id="PTHR31845:SF19">
    <property type="entry name" value="TRANSCRIPTION FACTOR DOMAIN-CONTAINING PROTEIN"/>
    <property type="match status" value="1"/>
</dbReference>
<dbReference type="GO" id="GO:0005634">
    <property type="term" value="C:nucleus"/>
    <property type="evidence" value="ECO:0007669"/>
    <property type="project" value="UniProtKB-SubCell"/>
</dbReference>
<keyword evidence="10" id="KW-1185">Reference proteome</keyword>
<dbReference type="GO" id="GO:0008270">
    <property type="term" value="F:zinc ion binding"/>
    <property type="evidence" value="ECO:0007669"/>
    <property type="project" value="InterPro"/>
</dbReference>
<evidence type="ECO:0000256" key="1">
    <source>
        <dbReference type="ARBA" id="ARBA00004123"/>
    </source>
</evidence>
<feature type="region of interest" description="Disordered" evidence="7">
    <location>
        <begin position="790"/>
        <end position="815"/>
    </location>
</feature>
<dbReference type="Gene3D" id="4.10.240.10">
    <property type="entry name" value="Zn(2)-C6 fungal-type DNA-binding domain"/>
    <property type="match status" value="1"/>
</dbReference>
<dbReference type="PROSITE" id="PS00463">
    <property type="entry name" value="ZN2_CY6_FUNGAL_1"/>
    <property type="match status" value="1"/>
</dbReference>
<evidence type="ECO:0000313" key="9">
    <source>
        <dbReference type="EMBL" id="KAH8078728.1"/>
    </source>
</evidence>
<evidence type="ECO:0000256" key="6">
    <source>
        <dbReference type="ARBA" id="ARBA00023242"/>
    </source>
</evidence>
<dbReference type="InterPro" id="IPR001138">
    <property type="entry name" value="Zn2Cys6_DnaBD"/>
</dbReference>
<organism evidence="9 10">
    <name type="scientific">Cristinia sonorae</name>
    <dbReference type="NCBI Taxonomy" id="1940300"/>
    <lineage>
        <taxon>Eukaryota</taxon>
        <taxon>Fungi</taxon>
        <taxon>Dikarya</taxon>
        <taxon>Basidiomycota</taxon>
        <taxon>Agaricomycotina</taxon>
        <taxon>Agaricomycetes</taxon>
        <taxon>Agaricomycetidae</taxon>
        <taxon>Agaricales</taxon>
        <taxon>Pleurotineae</taxon>
        <taxon>Stephanosporaceae</taxon>
        <taxon>Cristinia</taxon>
    </lineage>
</organism>
<name>A0A8K0UDQ3_9AGAR</name>
<dbReference type="InterPro" id="IPR036864">
    <property type="entry name" value="Zn2-C6_fun-type_DNA-bd_sf"/>
</dbReference>
<dbReference type="GO" id="GO:0006351">
    <property type="term" value="P:DNA-templated transcription"/>
    <property type="evidence" value="ECO:0007669"/>
    <property type="project" value="InterPro"/>
</dbReference>
<dbReference type="InterPro" id="IPR007219">
    <property type="entry name" value="XnlR_reg_dom"/>
</dbReference>
<accession>A0A8K0UDQ3</accession>
<dbReference type="InterPro" id="IPR051089">
    <property type="entry name" value="prtT"/>
</dbReference>
<evidence type="ECO:0000256" key="2">
    <source>
        <dbReference type="ARBA" id="ARBA00022723"/>
    </source>
</evidence>
<comment type="subcellular location">
    <subcellularLocation>
        <location evidence="1">Nucleus</location>
    </subcellularLocation>
</comment>
<evidence type="ECO:0000256" key="4">
    <source>
        <dbReference type="ARBA" id="ARBA00023125"/>
    </source>
</evidence>
<dbReference type="SMART" id="SM00906">
    <property type="entry name" value="Fungal_trans"/>
    <property type="match status" value="1"/>
</dbReference>
<gene>
    <name evidence="9" type="ORF">BXZ70DRAFT_961452</name>
</gene>
<dbReference type="GO" id="GO:0000981">
    <property type="term" value="F:DNA-binding transcription factor activity, RNA polymerase II-specific"/>
    <property type="evidence" value="ECO:0007669"/>
    <property type="project" value="InterPro"/>
</dbReference>
<dbReference type="AlphaFoldDB" id="A0A8K0UDQ3"/>
<dbReference type="Proteomes" id="UP000813824">
    <property type="component" value="Unassembled WGS sequence"/>
</dbReference>
<keyword evidence="5" id="KW-0804">Transcription</keyword>
<dbReference type="PROSITE" id="PS50048">
    <property type="entry name" value="ZN2_CY6_FUNGAL_2"/>
    <property type="match status" value="1"/>
</dbReference>
<protein>
    <recommendedName>
        <fullName evidence="8">Zn(2)-C6 fungal-type domain-containing protein</fullName>
    </recommendedName>
</protein>
<comment type="caution">
    <text evidence="9">The sequence shown here is derived from an EMBL/GenBank/DDBJ whole genome shotgun (WGS) entry which is preliminary data.</text>
</comment>
<dbReference type="SMART" id="SM00066">
    <property type="entry name" value="GAL4"/>
    <property type="match status" value="1"/>
</dbReference>
<dbReference type="CDD" id="cd00067">
    <property type="entry name" value="GAL4"/>
    <property type="match status" value="1"/>
</dbReference>
<evidence type="ECO:0000256" key="7">
    <source>
        <dbReference type="SAM" id="MobiDB-lite"/>
    </source>
</evidence>
<evidence type="ECO:0000256" key="5">
    <source>
        <dbReference type="ARBA" id="ARBA00023163"/>
    </source>
</evidence>
<dbReference type="EMBL" id="JAEVFJ010000058">
    <property type="protein sequence ID" value="KAH8078728.1"/>
    <property type="molecule type" value="Genomic_DNA"/>
</dbReference>
<keyword evidence="4" id="KW-0238">DNA-binding</keyword>
<proteinExistence type="predicted"/>
<sequence>MTYLHFNPSRTPRSKAHHASFSAVNQDLDSYRGDLSGDIYSWHTSSDLSSSGWNSYIPLKDDAYVAHSTQTQPMDPPTALQRLFLHQHTSANTAAQGYEEPLSEDHITQPGLGSSRLRRTDEEGLANESSRRGFHLQLPLSHGIRSRPPGACTRCKKVKMRCTFGDSDSQCARCLVGGYECIVTGRKPRSPGMRDILRRQIKEKDTMIDELLNRLNPSPHLATPLAIAPTKLALTSEQRLKHQGVLAWLEKYRVNSRVTNELRNKVDVSALEDPAVSDDSMDEQDEEDEEADGEVTEALLRQLNFAPAGPAPAGILASAALSCRSQDQTPASTEAQEARDLKVEGGIGSKSYFQPGPAANLELRKLIVERQAGPEILLSGLITYEDAGKLFDIYFKTVNYYVPILDENIHTPGAVLGRCPFLFTVMCTLASRYYDEKPEIYALAVHMAKAAAGNAFLGGWKSVEMCQAYLLLGAYSPPARRWEEDRSWFYSGLCFRLALELNLNRIPDVKPTDERNQRELLNRIRTWIVCYVMDRCICVNLGKPFMMPEDQVIRSAADKLLGWTYHQPGDIYLVCLAELLRIITRFSETVNPVFEHNDDLRQESDLMTLHKVAETELTAWKNSADERYEKSVRSDSVGHALQLGLMNSVYHYIRLVTFSVGLQQVIRQKTLEQDETFFVGCLDAACAVVDLMLTDIIPTGLIRCSPEHVFTLSAFATAVLIKFLRRQFAFKMDNSQNVRIIALVRQLLDALDAGHQSLDEHHAARRYARFLKSLLDPYLNGILRRDFSESPEAPAHTSRTLEAISSRSGPDLSYDPEHIPTPATNQLRHSTFYPTPKEHSYAPHRQEHPAMLHAYGNEGMMHTSHSIWDDTLSSSDTGSVPMPPILAYPDPLFLASMFSYDQQVAPANLF</sequence>
<dbReference type="GO" id="GO:0000976">
    <property type="term" value="F:transcription cis-regulatory region binding"/>
    <property type="evidence" value="ECO:0007669"/>
    <property type="project" value="TreeGrafter"/>
</dbReference>
<evidence type="ECO:0000256" key="3">
    <source>
        <dbReference type="ARBA" id="ARBA00023015"/>
    </source>
</evidence>
<feature type="region of interest" description="Disordered" evidence="7">
    <location>
        <begin position="269"/>
        <end position="294"/>
    </location>
</feature>
<keyword evidence="3" id="KW-0805">Transcription regulation</keyword>
<evidence type="ECO:0000259" key="8">
    <source>
        <dbReference type="PROSITE" id="PS50048"/>
    </source>
</evidence>
<dbReference type="Pfam" id="PF04082">
    <property type="entry name" value="Fungal_trans"/>
    <property type="match status" value="1"/>
</dbReference>
<keyword evidence="2" id="KW-0479">Metal-binding</keyword>
<dbReference type="OrthoDB" id="39175at2759"/>
<feature type="domain" description="Zn(2)-C6 fungal-type" evidence="8">
    <location>
        <begin position="151"/>
        <end position="183"/>
    </location>
</feature>
<feature type="compositionally biased region" description="Polar residues" evidence="7">
    <location>
        <begin position="797"/>
        <end position="808"/>
    </location>
</feature>
<dbReference type="PANTHER" id="PTHR31845">
    <property type="entry name" value="FINGER DOMAIN PROTEIN, PUTATIVE-RELATED"/>
    <property type="match status" value="1"/>
</dbReference>
<reference evidence="9" key="1">
    <citation type="journal article" date="2021" name="New Phytol.">
        <title>Evolutionary innovations through gain and loss of genes in the ectomycorrhizal Boletales.</title>
        <authorList>
            <person name="Wu G."/>
            <person name="Miyauchi S."/>
            <person name="Morin E."/>
            <person name="Kuo A."/>
            <person name="Drula E."/>
            <person name="Varga T."/>
            <person name="Kohler A."/>
            <person name="Feng B."/>
            <person name="Cao Y."/>
            <person name="Lipzen A."/>
            <person name="Daum C."/>
            <person name="Hundley H."/>
            <person name="Pangilinan J."/>
            <person name="Johnson J."/>
            <person name="Barry K."/>
            <person name="LaButti K."/>
            <person name="Ng V."/>
            <person name="Ahrendt S."/>
            <person name="Min B."/>
            <person name="Choi I.G."/>
            <person name="Park H."/>
            <person name="Plett J.M."/>
            <person name="Magnuson J."/>
            <person name="Spatafora J.W."/>
            <person name="Nagy L.G."/>
            <person name="Henrissat B."/>
            <person name="Grigoriev I.V."/>
            <person name="Yang Z.L."/>
            <person name="Xu J."/>
            <person name="Martin F.M."/>
        </authorList>
    </citation>
    <scope>NUCLEOTIDE SEQUENCE</scope>
    <source>
        <strain evidence="9">KKN 215</strain>
    </source>
</reference>
<keyword evidence="6" id="KW-0539">Nucleus</keyword>
<dbReference type="SUPFAM" id="SSF57701">
    <property type="entry name" value="Zn2/Cys6 DNA-binding domain"/>
    <property type="match status" value="1"/>
</dbReference>
<feature type="compositionally biased region" description="Acidic residues" evidence="7">
    <location>
        <begin position="275"/>
        <end position="294"/>
    </location>
</feature>
<dbReference type="CDD" id="cd12148">
    <property type="entry name" value="fungal_TF_MHR"/>
    <property type="match status" value="1"/>
</dbReference>